<gene>
    <name evidence="2" type="ORF">S01H1_11463</name>
</gene>
<accession>X0TTW9</accession>
<feature type="compositionally biased region" description="Basic residues" evidence="1">
    <location>
        <begin position="21"/>
        <end position="30"/>
    </location>
</feature>
<name>X0TTW9_9ZZZZ</name>
<feature type="region of interest" description="Disordered" evidence="1">
    <location>
        <begin position="1"/>
        <end position="30"/>
    </location>
</feature>
<proteinExistence type="predicted"/>
<protein>
    <submittedName>
        <fullName evidence="2">Uncharacterized protein</fullName>
    </submittedName>
</protein>
<organism evidence="2">
    <name type="scientific">marine sediment metagenome</name>
    <dbReference type="NCBI Taxonomy" id="412755"/>
    <lineage>
        <taxon>unclassified sequences</taxon>
        <taxon>metagenomes</taxon>
        <taxon>ecological metagenomes</taxon>
    </lineage>
</organism>
<evidence type="ECO:0000256" key="1">
    <source>
        <dbReference type="SAM" id="MobiDB-lite"/>
    </source>
</evidence>
<evidence type="ECO:0000313" key="2">
    <source>
        <dbReference type="EMBL" id="GAF79560.1"/>
    </source>
</evidence>
<comment type="caution">
    <text evidence="2">The sequence shown here is derived from an EMBL/GenBank/DDBJ whole genome shotgun (WGS) entry which is preliminary data.</text>
</comment>
<reference evidence="2" key="1">
    <citation type="journal article" date="2014" name="Front. Microbiol.">
        <title>High frequency of phylogenetically diverse reductive dehalogenase-homologous genes in deep subseafloor sedimentary metagenomes.</title>
        <authorList>
            <person name="Kawai M."/>
            <person name="Futagami T."/>
            <person name="Toyoda A."/>
            <person name="Takaki Y."/>
            <person name="Nishi S."/>
            <person name="Hori S."/>
            <person name="Arai W."/>
            <person name="Tsubouchi T."/>
            <person name="Morono Y."/>
            <person name="Uchiyama I."/>
            <person name="Ito T."/>
            <person name="Fujiyama A."/>
            <person name="Inagaki F."/>
            <person name="Takami H."/>
        </authorList>
    </citation>
    <scope>NUCLEOTIDE SEQUENCE</scope>
    <source>
        <strain evidence="2">Expedition CK06-06</strain>
    </source>
</reference>
<dbReference type="AlphaFoldDB" id="X0TTW9"/>
<sequence length="45" mass="5102">MKLDKKDKNKKGTKKEDVPPKHHAFRINKKAKSGKATAYFFNVGA</sequence>
<dbReference type="EMBL" id="BARS01005844">
    <property type="protein sequence ID" value="GAF79560.1"/>
    <property type="molecule type" value="Genomic_DNA"/>
</dbReference>